<keyword evidence="4 5" id="KW-0472">Membrane</keyword>
<keyword evidence="3 5" id="KW-1133">Transmembrane helix</keyword>
<accession>A0A1I0B1Y9</accession>
<dbReference type="Pfam" id="PF04193">
    <property type="entry name" value="PQ-loop"/>
    <property type="match status" value="1"/>
</dbReference>
<evidence type="ECO:0000313" key="6">
    <source>
        <dbReference type="EMBL" id="SET00327.1"/>
    </source>
</evidence>
<dbReference type="EMBL" id="FOHU01000003">
    <property type="protein sequence ID" value="SET00327.1"/>
    <property type="molecule type" value="Genomic_DNA"/>
</dbReference>
<sequence>MFSQMSIFEILMLLCFGAAWPFSIYKSYKSKSVAGKSPYFLMILIMGYFFGILNKIFYNYDQVVYLYGLNLVLVSTDLSLYFRNIRLQNSFQKETSM</sequence>
<feature type="transmembrane region" description="Helical" evidence="5">
    <location>
        <begin position="64"/>
        <end position="82"/>
    </location>
</feature>
<evidence type="ECO:0000256" key="1">
    <source>
        <dbReference type="ARBA" id="ARBA00004141"/>
    </source>
</evidence>
<keyword evidence="7" id="KW-1185">Reference proteome</keyword>
<organism evidence="6 7">
    <name type="scientific">Natronincola peptidivorans</name>
    <dbReference type="NCBI Taxonomy" id="426128"/>
    <lineage>
        <taxon>Bacteria</taxon>
        <taxon>Bacillati</taxon>
        <taxon>Bacillota</taxon>
        <taxon>Clostridia</taxon>
        <taxon>Peptostreptococcales</taxon>
        <taxon>Natronincolaceae</taxon>
        <taxon>Natronincola</taxon>
    </lineage>
</organism>
<evidence type="ECO:0000256" key="4">
    <source>
        <dbReference type="ARBA" id="ARBA00023136"/>
    </source>
</evidence>
<dbReference type="AlphaFoldDB" id="A0A1I0B1Y9"/>
<keyword evidence="2 5" id="KW-0812">Transmembrane</keyword>
<evidence type="ECO:0000256" key="5">
    <source>
        <dbReference type="SAM" id="Phobius"/>
    </source>
</evidence>
<dbReference type="InterPro" id="IPR006603">
    <property type="entry name" value="PQ-loop_rpt"/>
</dbReference>
<dbReference type="RefSeq" id="WP_330387815.1">
    <property type="nucleotide sequence ID" value="NZ_FOHU01000003.1"/>
</dbReference>
<comment type="subcellular location">
    <subcellularLocation>
        <location evidence="1">Membrane</location>
        <topology evidence="1">Multi-pass membrane protein</topology>
    </subcellularLocation>
</comment>
<evidence type="ECO:0000256" key="3">
    <source>
        <dbReference type="ARBA" id="ARBA00022989"/>
    </source>
</evidence>
<feature type="transmembrane region" description="Helical" evidence="5">
    <location>
        <begin position="37"/>
        <end position="58"/>
    </location>
</feature>
<evidence type="ECO:0000313" key="7">
    <source>
        <dbReference type="Proteomes" id="UP000199568"/>
    </source>
</evidence>
<evidence type="ECO:0000256" key="2">
    <source>
        <dbReference type="ARBA" id="ARBA00022692"/>
    </source>
</evidence>
<proteinExistence type="predicted"/>
<reference evidence="6 7" key="1">
    <citation type="submission" date="2016-10" db="EMBL/GenBank/DDBJ databases">
        <authorList>
            <person name="de Groot N.N."/>
        </authorList>
    </citation>
    <scope>NUCLEOTIDE SEQUENCE [LARGE SCALE GENOMIC DNA]</scope>
    <source>
        <strain evidence="6 7">DSM 18979</strain>
    </source>
</reference>
<protein>
    <submittedName>
        <fullName evidence="6">PQ loop repeat-containing protein</fullName>
    </submittedName>
</protein>
<dbReference type="Proteomes" id="UP000199568">
    <property type="component" value="Unassembled WGS sequence"/>
</dbReference>
<name>A0A1I0B1Y9_9FIRM</name>
<feature type="transmembrane region" description="Helical" evidence="5">
    <location>
        <begin position="6"/>
        <end position="25"/>
    </location>
</feature>
<dbReference type="GO" id="GO:0016020">
    <property type="term" value="C:membrane"/>
    <property type="evidence" value="ECO:0007669"/>
    <property type="project" value="UniProtKB-SubCell"/>
</dbReference>
<gene>
    <name evidence="6" type="ORF">SAMN05660297_01164</name>
</gene>